<dbReference type="GO" id="GO:0010468">
    <property type="term" value="P:regulation of gene expression"/>
    <property type="evidence" value="ECO:0007669"/>
    <property type="project" value="TreeGrafter"/>
</dbReference>
<keyword evidence="7" id="KW-0804">Transcription</keyword>
<evidence type="ECO:0000259" key="11">
    <source>
        <dbReference type="PROSITE" id="PS50157"/>
    </source>
</evidence>
<evidence type="ECO:0000256" key="2">
    <source>
        <dbReference type="ARBA" id="ARBA00022723"/>
    </source>
</evidence>
<dbReference type="FunFam" id="3.30.160.60:FF:000099">
    <property type="entry name" value="Zinc finger protein 79"/>
    <property type="match status" value="1"/>
</dbReference>
<dbReference type="Pfam" id="PF00096">
    <property type="entry name" value="zf-C2H2"/>
    <property type="match status" value="2"/>
</dbReference>
<feature type="domain" description="C2H2-type" evidence="11">
    <location>
        <begin position="213"/>
        <end position="240"/>
    </location>
</feature>
<keyword evidence="6" id="KW-0805">Transcription regulation</keyword>
<evidence type="ECO:0000256" key="8">
    <source>
        <dbReference type="ARBA" id="ARBA00023242"/>
    </source>
</evidence>
<dbReference type="FunFam" id="3.30.160.60:FF:001049">
    <property type="entry name" value="zinc finger protein 319"/>
    <property type="match status" value="1"/>
</dbReference>
<feature type="domain" description="C2H2-type" evidence="11">
    <location>
        <begin position="241"/>
        <end position="268"/>
    </location>
</feature>
<evidence type="ECO:0000313" key="13">
    <source>
        <dbReference type="Proteomes" id="UP000694403"/>
    </source>
</evidence>
<dbReference type="Gene3D" id="3.30.160.60">
    <property type="entry name" value="Classic Zinc Finger"/>
    <property type="match status" value="4"/>
</dbReference>
<comment type="subcellular location">
    <subcellularLocation>
        <location evidence="1">Nucleus</location>
    </subcellularLocation>
</comment>
<dbReference type="Pfam" id="PF13894">
    <property type="entry name" value="zf-C2H2_4"/>
    <property type="match status" value="1"/>
</dbReference>
<evidence type="ECO:0000313" key="12">
    <source>
        <dbReference type="Ensembl" id="ENSCSRP00000006949.1"/>
    </source>
</evidence>
<feature type="region of interest" description="Disordered" evidence="10">
    <location>
        <begin position="254"/>
        <end position="280"/>
    </location>
</feature>
<dbReference type="InterPro" id="IPR050331">
    <property type="entry name" value="Zinc_finger"/>
</dbReference>
<dbReference type="FunFam" id="3.30.160.60:FF:002343">
    <property type="entry name" value="Zinc finger protein 33A"/>
    <property type="match status" value="1"/>
</dbReference>
<keyword evidence="2" id="KW-0479">Metal-binding</keyword>
<evidence type="ECO:0000256" key="3">
    <source>
        <dbReference type="ARBA" id="ARBA00022737"/>
    </source>
</evidence>
<dbReference type="PROSITE" id="PS00028">
    <property type="entry name" value="ZINC_FINGER_C2H2_1"/>
    <property type="match status" value="4"/>
</dbReference>
<dbReference type="InterPro" id="IPR013087">
    <property type="entry name" value="Znf_C2H2_type"/>
</dbReference>
<dbReference type="InterPro" id="IPR036236">
    <property type="entry name" value="Znf_C2H2_sf"/>
</dbReference>
<dbReference type="SMART" id="SM00355">
    <property type="entry name" value="ZnF_C2H2"/>
    <property type="match status" value="4"/>
</dbReference>
<protein>
    <recommendedName>
        <fullName evidence="11">C2H2-type domain-containing protein</fullName>
    </recommendedName>
</protein>
<keyword evidence="5" id="KW-0862">Zinc</keyword>
<keyword evidence="3" id="KW-0677">Repeat</keyword>
<dbReference type="Ensembl" id="ENSCSRT00000007164.1">
    <property type="protein sequence ID" value="ENSCSRP00000006949.1"/>
    <property type="gene ID" value="ENSCSRG00000005147.1"/>
</dbReference>
<dbReference type="GO" id="GO:0008270">
    <property type="term" value="F:zinc ion binding"/>
    <property type="evidence" value="ECO:0007669"/>
    <property type="project" value="UniProtKB-KW"/>
</dbReference>
<dbReference type="PANTHER" id="PTHR16515:SF66">
    <property type="entry name" value="C2H2-TYPE DOMAIN-CONTAINING PROTEIN"/>
    <property type="match status" value="1"/>
</dbReference>
<dbReference type="Proteomes" id="UP000694403">
    <property type="component" value="Unplaced"/>
</dbReference>
<dbReference type="AlphaFoldDB" id="A0A8C3RYM4"/>
<evidence type="ECO:0000256" key="4">
    <source>
        <dbReference type="ARBA" id="ARBA00022771"/>
    </source>
</evidence>
<organism evidence="12 13">
    <name type="scientific">Chelydra serpentina</name>
    <name type="common">Snapping turtle</name>
    <name type="synonym">Testudo serpentina</name>
    <dbReference type="NCBI Taxonomy" id="8475"/>
    <lineage>
        <taxon>Eukaryota</taxon>
        <taxon>Metazoa</taxon>
        <taxon>Chordata</taxon>
        <taxon>Craniata</taxon>
        <taxon>Vertebrata</taxon>
        <taxon>Euteleostomi</taxon>
        <taxon>Archelosauria</taxon>
        <taxon>Testudinata</taxon>
        <taxon>Testudines</taxon>
        <taxon>Cryptodira</taxon>
        <taxon>Durocryptodira</taxon>
        <taxon>Americhelydia</taxon>
        <taxon>Chelydroidea</taxon>
        <taxon>Chelydridae</taxon>
        <taxon>Chelydra</taxon>
    </lineage>
</organism>
<dbReference type="PROSITE" id="PS50157">
    <property type="entry name" value="ZINC_FINGER_C2H2_2"/>
    <property type="match status" value="4"/>
</dbReference>
<evidence type="ECO:0000256" key="9">
    <source>
        <dbReference type="PROSITE-ProRule" id="PRU00042"/>
    </source>
</evidence>
<dbReference type="PANTHER" id="PTHR16515">
    <property type="entry name" value="PR DOMAIN ZINC FINGER PROTEIN"/>
    <property type="match status" value="1"/>
</dbReference>
<feature type="domain" description="C2H2-type" evidence="11">
    <location>
        <begin position="185"/>
        <end position="212"/>
    </location>
</feature>
<evidence type="ECO:0000256" key="7">
    <source>
        <dbReference type="ARBA" id="ARBA00023163"/>
    </source>
</evidence>
<dbReference type="GO" id="GO:0005634">
    <property type="term" value="C:nucleus"/>
    <property type="evidence" value="ECO:0007669"/>
    <property type="project" value="UniProtKB-SubCell"/>
</dbReference>
<keyword evidence="4 9" id="KW-0863">Zinc-finger</keyword>
<evidence type="ECO:0000256" key="6">
    <source>
        <dbReference type="ARBA" id="ARBA00023015"/>
    </source>
</evidence>
<dbReference type="SUPFAM" id="SSF57667">
    <property type="entry name" value="beta-beta-alpha zinc fingers"/>
    <property type="match status" value="3"/>
</dbReference>
<reference evidence="12" key="1">
    <citation type="submission" date="2025-08" db="UniProtKB">
        <authorList>
            <consortium name="Ensembl"/>
        </authorList>
    </citation>
    <scope>IDENTIFICATION</scope>
</reference>
<accession>A0A8C3RYM4</accession>
<evidence type="ECO:0000256" key="1">
    <source>
        <dbReference type="ARBA" id="ARBA00004123"/>
    </source>
</evidence>
<reference evidence="12" key="2">
    <citation type="submission" date="2025-09" db="UniProtKB">
        <authorList>
            <consortium name="Ensembl"/>
        </authorList>
    </citation>
    <scope>IDENTIFICATION</scope>
</reference>
<keyword evidence="8" id="KW-0539">Nucleus</keyword>
<evidence type="ECO:0000256" key="5">
    <source>
        <dbReference type="ARBA" id="ARBA00022833"/>
    </source>
</evidence>
<evidence type="ECO:0000256" key="10">
    <source>
        <dbReference type="SAM" id="MobiDB-lite"/>
    </source>
</evidence>
<name>A0A8C3RYM4_CHESE</name>
<feature type="domain" description="C2H2-type" evidence="11">
    <location>
        <begin position="282"/>
        <end position="309"/>
    </location>
</feature>
<sequence>MKLKSKSLSISLCLWRGDLFRGARRAMLPLWVVNCTRSPGRLSATLMAKFPLSSLSARQSPSGRWPFHSSHQADGTAPREARCLVKEEIEDGSYGMGSSAQQYQSIPREEAEAPPYIEYDESYSPWLGAADSQRTRVGADPSRGGADQSVVLCKTEIMDDLHVHVVEGPYPGESPAGEQQRERLLWCSKCDRDFLRRSDLARHCRVHSGERPYRCNRCGKGFRRRSHLNEHLRTHTGEKPFLCGLCPKGFSRRSTLNKHQETHAKERPRRHRQRAPSGEKPFPCGLCGRWFRRRSHLSDHVRTHTGENQLLHGTGSYAKGQLC</sequence>
<proteinExistence type="predicted"/>
<keyword evidence="13" id="KW-1185">Reference proteome</keyword>